<evidence type="ECO:0000313" key="2">
    <source>
        <dbReference type="EMBL" id="RAK01604.1"/>
    </source>
</evidence>
<dbReference type="Proteomes" id="UP000287865">
    <property type="component" value="Unassembled WGS sequence"/>
</dbReference>
<sequence>MAIGLETKAGQDFDEIYELRATTKIPDVGIQSANGVDISNRYEKAVTGIIHTGTAAELGWEASDGTNLNSKFARKGSANLATLSGTFYSNLATASSSGVGNASVSGYIEFQTNGGISSGGTLSGGSAVNWLSNSPSNIAAGADYEIRFSYTVNSSSGVSVSNGASSWMRANANRRFTMSFSSSSVGSSTRNFTVTIELRRRGFTTPIVSNTVSVRLQLSVAAAWNGDFTGSPYSSIGNGTQQVPPWAAIRVLGNGTVATESNQQATTVRGRWDGSDSNTTSSNTQVRFVVTRSSGIVTNGATNWVTIGASGRTISAEAIGPGINGQGFVHGRIEIRQIGTTSPVRSANISISANMSGGDVGNPL</sequence>
<comment type="caution">
    <text evidence="2">The sequence shown here is derived from an EMBL/GenBank/DDBJ whole genome shotgun (WGS) entry which is preliminary data.</text>
</comment>
<protein>
    <submittedName>
        <fullName evidence="2">Uncharacterized protein</fullName>
    </submittedName>
</protein>
<dbReference type="Proteomes" id="UP000249203">
    <property type="component" value="Unassembled WGS sequence"/>
</dbReference>
<evidence type="ECO:0000256" key="1">
    <source>
        <dbReference type="SAM" id="MobiDB-lite"/>
    </source>
</evidence>
<dbReference type="AlphaFoldDB" id="A0A327X693"/>
<reference evidence="3 5" key="1">
    <citation type="journal article" date="2018" name="Front. Microbiol.">
        <title>Genome-Based Analysis Reveals the Taxonomy and Diversity of the Family Idiomarinaceae.</title>
        <authorList>
            <person name="Liu Y."/>
            <person name="Lai Q."/>
            <person name="Shao Z."/>
        </authorList>
    </citation>
    <scope>NUCLEOTIDE SEQUENCE [LARGE SCALE GENOMIC DNA]</scope>
    <source>
        <strain evidence="3 5">CF12-14</strain>
    </source>
</reference>
<evidence type="ECO:0000313" key="4">
    <source>
        <dbReference type="Proteomes" id="UP000249203"/>
    </source>
</evidence>
<proteinExistence type="predicted"/>
<evidence type="ECO:0000313" key="3">
    <source>
        <dbReference type="EMBL" id="RUO28430.1"/>
    </source>
</evidence>
<dbReference type="EMBL" id="QLMD01000001">
    <property type="protein sequence ID" value="RAK01604.1"/>
    <property type="molecule type" value="Genomic_DNA"/>
</dbReference>
<keyword evidence="5" id="KW-1185">Reference proteome</keyword>
<dbReference type="EMBL" id="PIPK01000001">
    <property type="protein sequence ID" value="RUO28430.1"/>
    <property type="molecule type" value="Genomic_DNA"/>
</dbReference>
<dbReference type="RefSeq" id="WP_111568085.1">
    <property type="nucleotide sequence ID" value="NZ_PIPK01000001.1"/>
</dbReference>
<name>A0A327X693_9GAMM</name>
<reference evidence="2 4" key="2">
    <citation type="submission" date="2018-06" db="EMBL/GenBank/DDBJ databases">
        <title>Genomic Encyclopedia of Type Strains, Phase III (KMG-III): the genomes of soil and plant-associated and newly described type strains.</title>
        <authorList>
            <person name="Whitman W."/>
        </authorList>
    </citation>
    <scope>NUCLEOTIDE SEQUENCE [LARGE SCALE GENOMIC DNA]</scope>
    <source>
        <strain evidence="2 4">CGMCC 1.15366</strain>
    </source>
</reference>
<organism evidence="2 4">
    <name type="scientific">Aliidiomarina maris</name>
    <dbReference type="NCBI Taxonomy" id="531312"/>
    <lineage>
        <taxon>Bacteria</taxon>
        <taxon>Pseudomonadati</taxon>
        <taxon>Pseudomonadota</taxon>
        <taxon>Gammaproteobacteria</taxon>
        <taxon>Alteromonadales</taxon>
        <taxon>Idiomarinaceae</taxon>
        <taxon>Aliidiomarina</taxon>
    </lineage>
</organism>
<feature type="region of interest" description="Disordered" evidence="1">
    <location>
        <begin position="261"/>
        <end position="281"/>
    </location>
</feature>
<evidence type="ECO:0000313" key="5">
    <source>
        <dbReference type="Proteomes" id="UP000287865"/>
    </source>
</evidence>
<accession>A0A327X693</accession>
<gene>
    <name evidence="2" type="ORF">B0I24_101227</name>
    <name evidence="3" type="ORF">CWE07_01085</name>
</gene>